<evidence type="ECO:0000313" key="2">
    <source>
        <dbReference type="EMBL" id="PSN69037.1"/>
    </source>
</evidence>
<dbReference type="AlphaFoldDB" id="A0A2T2NUD7"/>
<evidence type="ECO:0000313" key="3">
    <source>
        <dbReference type="Proteomes" id="UP000240883"/>
    </source>
</evidence>
<feature type="region of interest" description="Disordered" evidence="1">
    <location>
        <begin position="158"/>
        <end position="196"/>
    </location>
</feature>
<sequence length="196" mass="22116">MSKTGGQAEVRLHLAVRYNAMLVARQTKSSISHSIFSDHARTPSSQLILGASTHTTWLLTWGSRHSLRFNRCGLMLIRTSLRYLARAYVSQSGLSHTGRLEIEGLGLEDKVGLQLMLRLRYFFGHQLDLSDVSCHWPGGSAGASFRFYPSMHQGAYHDANHRSNSSSPTCAHLQDNERKTHRTMHRTTEYESRAMT</sequence>
<proteinExistence type="predicted"/>
<evidence type="ECO:0000256" key="1">
    <source>
        <dbReference type="SAM" id="MobiDB-lite"/>
    </source>
</evidence>
<accession>A0A2T2NUD7</accession>
<feature type="compositionally biased region" description="Basic and acidic residues" evidence="1">
    <location>
        <begin position="186"/>
        <end position="196"/>
    </location>
</feature>
<dbReference type="Proteomes" id="UP000240883">
    <property type="component" value="Unassembled WGS sequence"/>
</dbReference>
<reference evidence="2 3" key="1">
    <citation type="journal article" date="2018" name="Front. Microbiol.">
        <title>Genome-Wide Analysis of Corynespora cassiicola Leaf Fall Disease Putative Effectors.</title>
        <authorList>
            <person name="Lopez D."/>
            <person name="Ribeiro S."/>
            <person name="Label P."/>
            <person name="Fumanal B."/>
            <person name="Venisse J.S."/>
            <person name="Kohler A."/>
            <person name="de Oliveira R.R."/>
            <person name="Labutti K."/>
            <person name="Lipzen A."/>
            <person name="Lail K."/>
            <person name="Bauer D."/>
            <person name="Ohm R.A."/>
            <person name="Barry K.W."/>
            <person name="Spatafora J."/>
            <person name="Grigoriev I.V."/>
            <person name="Martin F.M."/>
            <person name="Pujade-Renaud V."/>
        </authorList>
    </citation>
    <scope>NUCLEOTIDE SEQUENCE [LARGE SCALE GENOMIC DNA]</scope>
    <source>
        <strain evidence="2 3">Philippines</strain>
    </source>
</reference>
<protein>
    <submittedName>
        <fullName evidence="2">Uncharacterized protein</fullName>
    </submittedName>
</protein>
<name>A0A2T2NUD7_CORCC</name>
<dbReference type="EMBL" id="KZ678133">
    <property type="protein sequence ID" value="PSN69037.1"/>
    <property type="molecule type" value="Genomic_DNA"/>
</dbReference>
<organism evidence="2 3">
    <name type="scientific">Corynespora cassiicola Philippines</name>
    <dbReference type="NCBI Taxonomy" id="1448308"/>
    <lineage>
        <taxon>Eukaryota</taxon>
        <taxon>Fungi</taxon>
        <taxon>Dikarya</taxon>
        <taxon>Ascomycota</taxon>
        <taxon>Pezizomycotina</taxon>
        <taxon>Dothideomycetes</taxon>
        <taxon>Pleosporomycetidae</taxon>
        <taxon>Pleosporales</taxon>
        <taxon>Corynesporascaceae</taxon>
        <taxon>Corynespora</taxon>
    </lineage>
</organism>
<gene>
    <name evidence="2" type="ORF">BS50DRAFT_331186</name>
</gene>
<keyword evidence="3" id="KW-1185">Reference proteome</keyword>